<dbReference type="KEGG" id="vg:23679546"/>
<organism evidence="1 2">
    <name type="scientific">Mycobacterium phage Gaia</name>
    <dbReference type="NCBI Taxonomy" id="1486472"/>
    <lineage>
        <taxon>Viruses</taxon>
        <taxon>Duplodnaviria</taxon>
        <taxon>Heunggongvirae</taxon>
        <taxon>Uroviricota</taxon>
        <taxon>Caudoviricetes</taxon>
        <taxon>Gaiavirus</taxon>
        <taxon>Gaiavirus gaia</taxon>
    </lineage>
</organism>
<dbReference type="EMBL" id="KJ567043">
    <property type="protein sequence ID" value="AID58860.1"/>
    <property type="molecule type" value="Genomic_DNA"/>
</dbReference>
<reference evidence="1 2" key="1">
    <citation type="submission" date="2014-03" db="EMBL/GenBank/DDBJ databases">
        <authorList>
            <person name="Yoder B.A."/>
            <person name="Colicchio M.A."/>
            <person name="Schafer C.E."/>
            <person name="Abrahim M.R."/>
            <person name="Adkins N.L."/>
            <person name="Burke K.A."/>
            <person name="Churilla B.M."/>
            <person name="Cohen K.L."/>
            <person name="Fasoranti T.O."/>
            <person name="Genkil J.S."/>
            <person name="Kramer Z.J."/>
            <person name="Prout A.K."/>
            <person name="Schwarz A.G."/>
            <person name="Tish M."/>
            <person name="Vispute N."/>
            <person name="Wilkes K.E."/>
            <person name="Williams C.R."/>
            <person name="Xiao X."/>
            <person name="Yu V.J."/>
            <person name="Lapin J.S."/>
            <person name="Ott C.T."/>
            <person name="Walburn T.D."/>
            <person name="Bradley K.W."/>
            <person name="Clarke D.Q."/>
            <person name="Lewis M.F."/>
            <person name="Barker L.P."/>
            <person name="Bailey C."/>
            <person name="Asai D.J."/>
            <person name="Bowman C.A."/>
            <person name="Russell D.A."/>
            <person name="Pope W.H."/>
            <person name="Jacobs-Sera D."/>
            <person name="Hendrix R.W."/>
            <person name="Hatfull G.F."/>
        </authorList>
    </citation>
    <scope>NUCLEOTIDE SEQUENCE [LARGE SCALE GENOMIC DNA]</scope>
</reference>
<protein>
    <submittedName>
        <fullName evidence="1">Uncharacterized protein</fullName>
    </submittedName>
</protein>
<keyword evidence="2" id="KW-1185">Reference proteome</keyword>
<accession>A0A068F8N0</accession>
<sequence length="46" mass="5478">MTYEQGELFLELMHRDLRDEYGDTLSETLIDRIAETIWMTVLKVTT</sequence>
<name>A0A068F8N0_9CAUD</name>
<evidence type="ECO:0000313" key="1">
    <source>
        <dbReference type="EMBL" id="AID58860.1"/>
    </source>
</evidence>
<dbReference type="GeneID" id="23679546"/>
<proteinExistence type="predicted"/>
<dbReference type="RefSeq" id="YP_009124783.1">
    <property type="nucleotide sequence ID" value="NC_026590.1"/>
</dbReference>
<evidence type="ECO:0000313" key="2">
    <source>
        <dbReference type="Proteomes" id="UP000027491"/>
    </source>
</evidence>
<gene>
    <name evidence="1" type="primary">40</name>
    <name evidence="1" type="ORF">PBI_GAIA_40</name>
</gene>
<dbReference type="Proteomes" id="UP000027491">
    <property type="component" value="Segment"/>
</dbReference>